<keyword evidence="6" id="KW-1185">Reference proteome</keyword>
<dbReference type="PANTHER" id="PTHR33175">
    <property type="entry name" value="DNA-BINDING PROTEIN HU"/>
    <property type="match status" value="1"/>
</dbReference>
<dbReference type="PRINTS" id="PR01727">
    <property type="entry name" value="DNABINDINGHU"/>
</dbReference>
<dbReference type="GO" id="GO:0003677">
    <property type="term" value="F:DNA binding"/>
    <property type="evidence" value="ECO:0007669"/>
    <property type="project" value="UniProtKB-KW"/>
</dbReference>
<dbReference type="Gene3D" id="4.10.520.10">
    <property type="entry name" value="IHF-like DNA-binding proteins"/>
    <property type="match status" value="1"/>
</dbReference>
<organism evidence="5 6">
    <name type="scientific">Chitiniphilus purpureus</name>
    <dbReference type="NCBI Taxonomy" id="2981137"/>
    <lineage>
        <taxon>Bacteria</taxon>
        <taxon>Pseudomonadati</taxon>
        <taxon>Pseudomonadota</taxon>
        <taxon>Betaproteobacteria</taxon>
        <taxon>Neisseriales</taxon>
        <taxon>Chitinibacteraceae</taxon>
        <taxon>Chitiniphilus</taxon>
    </lineage>
</organism>
<name>A0ABY6DH67_9NEIS</name>
<evidence type="ECO:0000313" key="6">
    <source>
        <dbReference type="Proteomes" id="UP001061302"/>
    </source>
</evidence>
<comment type="similarity">
    <text evidence="1 4">Belongs to the bacterial histone-like protein family.</text>
</comment>
<dbReference type="InterPro" id="IPR000119">
    <property type="entry name" value="Hist_DNA-bd"/>
</dbReference>
<dbReference type="InterPro" id="IPR010992">
    <property type="entry name" value="IHF-like_DNA-bd_dom_sf"/>
</dbReference>
<sequence length="93" mass="9526">MRTKKELIDTLAERTGQSKAAVEALVDALGEATQAALSKGEEVVLPGLGKLAVKARAAKSGRNPKTGETITIAARNVPAFSAAKVLKDAVAGQ</sequence>
<proteinExistence type="inferred from homology"/>
<dbReference type="Pfam" id="PF00216">
    <property type="entry name" value="Bac_DNA_binding"/>
    <property type="match status" value="1"/>
</dbReference>
<gene>
    <name evidence="5" type="ORF">N8I74_10145</name>
</gene>
<dbReference type="RefSeq" id="WP_263122905.1">
    <property type="nucleotide sequence ID" value="NZ_CP106753.1"/>
</dbReference>
<accession>A0ABY6DH67</accession>
<reference evidence="5" key="1">
    <citation type="submission" date="2022-10" db="EMBL/GenBank/DDBJ databases">
        <title>Chitiniphilus purpureus sp. nov., a novel chitin-degrading bacterium isolated from crawfish pond sediment.</title>
        <authorList>
            <person name="Li K."/>
        </authorList>
    </citation>
    <scope>NUCLEOTIDE SEQUENCE</scope>
    <source>
        <strain evidence="5">CD1</strain>
    </source>
</reference>
<dbReference type="CDD" id="cd13831">
    <property type="entry name" value="HU"/>
    <property type="match status" value="1"/>
</dbReference>
<evidence type="ECO:0000256" key="4">
    <source>
        <dbReference type="RuleBase" id="RU003939"/>
    </source>
</evidence>
<dbReference type="PANTHER" id="PTHR33175:SF3">
    <property type="entry name" value="DNA-BINDING PROTEIN HU-BETA"/>
    <property type="match status" value="1"/>
</dbReference>
<evidence type="ECO:0000256" key="2">
    <source>
        <dbReference type="ARBA" id="ARBA00023067"/>
    </source>
</evidence>
<keyword evidence="3 5" id="KW-0238">DNA-binding</keyword>
<protein>
    <submittedName>
        <fullName evidence="5">HU family DNA-binding protein</fullName>
    </submittedName>
</protein>
<dbReference type="SUPFAM" id="SSF47729">
    <property type="entry name" value="IHF-like DNA-binding proteins"/>
    <property type="match status" value="1"/>
</dbReference>
<evidence type="ECO:0000256" key="1">
    <source>
        <dbReference type="ARBA" id="ARBA00010529"/>
    </source>
</evidence>
<keyword evidence="2" id="KW-0226">DNA condensation</keyword>
<dbReference type="EMBL" id="CP106753">
    <property type="protein sequence ID" value="UXY13684.1"/>
    <property type="molecule type" value="Genomic_DNA"/>
</dbReference>
<dbReference type="SMART" id="SM00411">
    <property type="entry name" value="BHL"/>
    <property type="match status" value="1"/>
</dbReference>
<evidence type="ECO:0000313" key="5">
    <source>
        <dbReference type="EMBL" id="UXY13684.1"/>
    </source>
</evidence>
<evidence type="ECO:0000256" key="3">
    <source>
        <dbReference type="ARBA" id="ARBA00023125"/>
    </source>
</evidence>
<dbReference type="Proteomes" id="UP001061302">
    <property type="component" value="Chromosome"/>
</dbReference>